<name>A0A059FT06_9PROT</name>
<proteinExistence type="predicted"/>
<protein>
    <submittedName>
        <fullName evidence="1">Putative lipoprotein</fullName>
    </submittedName>
</protein>
<comment type="caution">
    <text evidence="1">The sequence shown here is derived from an EMBL/GenBank/DDBJ whole genome shotgun (WGS) entry which is preliminary data.</text>
</comment>
<keyword evidence="1" id="KW-0449">Lipoprotein</keyword>
<dbReference type="OrthoDB" id="9996244at2"/>
<gene>
    <name evidence="1" type="ORF">HHI_09527</name>
</gene>
<dbReference type="Proteomes" id="UP000025061">
    <property type="component" value="Unassembled WGS sequence"/>
</dbReference>
<dbReference type="AlphaFoldDB" id="A0A059FT06"/>
<organism evidence="1 2">
    <name type="scientific">Hyphomonas hirschiana VP5</name>
    <dbReference type="NCBI Taxonomy" id="1280951"/>
    <lineage>
        <taxon>Bacteria</taxon>
        <taxon>Pseudomonadati</taxon>
        <taxon>Pseudomonadota</taxon>
        <taxon>Alphaproteobacteria</taxon>
        <taxon>Hyphomonadales</taxon>
        <taxon>Hyphomonadaceae</taxon>
        <taxon>Hyphomonas</taxon>
    </lineage>
</organism>
<evidence type="ECO:0000313" key="2">
    <source>
        <dbReference type="Proteomes" id="UP000025061"/>
    </source>
</evidence>
<sequence length="137" mass="14843">MSSAIGAAIFVAACGGSAPVFDGRVAPETVVAAVEKDLGITCVDEGGDATIRCDRDDPQSMMIQVTIQIYEEEGVREMSLISIDHSSIERQSTVNLLKRFGFSESDFDSVTKEGQRLTVGDFTMDAQNRQEIVIYAN</sequence>
<accession>A0A059FT06</accession>
<evidence type="ECO:0000313" key="1">
    <source>
        <dbReference type="EMBL" id="KCZ93626.1"/>
    </source>
</evidence>
<keyword evidence="2" id="KW-1185">Reference proteome</keyword>
<reference evidence="1 2" key="1">
    <citation type="submission" date="2013-04" db="EMBL/GenBank/DDBJ databases">
        <title>Hyphomonas hirschiana VP5 Genome Sequencing.</title>
        <authorList>
            <person name="Lai Q."/>
            <person name="Shao Z."/>
        </authorList>
    </citation>
    <scope>NUCLEOTIDE SEQUENCE [LARGE SCALE GENOMIC DNA]</scope>
    <source>
        <strain evidence="1 2">VP5</strain>
    </source>
</reference>
<dbReference type="EMBL" id="ARYI01000007">
    <property type="protein sequence ID" value="KCZ93626.1"/>
    <property type="molecule type" value="Genomic_DNA"/>
</dbReference>
<dbReference type="RefSeq" id="WP_035591493.1">
    <property type="nucleotide sequence ID" value="NZ_ARYI01000007.1"/>
</dbReference>
<dbReference type="PATRIC" id="fig|1280951.3.peg.1922"/>